<feature type="compositionally biased region" description="Low complexity" evidence="1">
    <location>
        <begin position="133"/>
        <end position="184"/>
    </location>
</feature>
<sequence length="398" mass="43282">MAPFINVDDNLSTVGVGRAHGERSSFWAPSLDPRNEEKMPVELRTWRRWSNQFDKEKEFDCLQLDITTPCSNCSLRAWEPIDHVELKAFQCRICGKTLSETRSSRASNLISKFSTPNSQSLPQTCCEEDETAESSTAASSRVRSDSESSSSTWASTSDNQTSSSTMASSSHAEASSSHSMASTTPQNEIAEQDFAHNLTVNDNSGIKSVRQSKYEPAKPKARWFEQKQNMTFQFKLTPRNGRAAGAPSTSKVPMANEDGSTTEAKKSDSGSKAEESTSSKPPGAGGATSTRNIPIHELTEDPTAWQRLLTSSLFLMKEDHLPKPGQSKVVDLGLAQSRTSGGKHLAMKHHSSGEHESLVQNDGSEAKRVKWKVVVKPVGAGAAVFKTKVPLANEDGSS</sequence>
<feature type="compositionally biased region" description="Polar residues" evidence="1">
    <location>
        <begin position="199"/>
        <end position="211"/>
    </location>
</feature>
<protein>
    <submittedName>
        <fullName evidence="2">Uncharacterized protein</fullName>
    </submittedName>
</protein>
<dbReference type="AlphaFoldDB" id="A0A4Z1PED3"/>
<gene>
    <name evidence="2" type="ORF">E6O75_ATG07686</name>
</gene>
<feature type="region of interest" description="Disordered" evidence="1">
    <location>
        <begin position="199"/>
        <end position="298"/>
    </location>
</feature>
<feature type="region of interest" description="Disordered" evidence="1">
    <location>
        <begin position="110"/>
        <end position="185"/>
    </location>
</feature>
<reference evidence="2 3" key="1">
    <citation type="submission" date="2019-04" db="EMBL/GenBank/DDBJ databases">
        <title>High contiguity whole genome sequence and gene annotation resource for two Venturia nashicola isolates.</title>
        <authorList>
            <person name="Prokchorchik M."/>
            <person name="Won K."/>
            <person name="Lee Y."/>
            <person name="Choi E.D."/>
            <person name="Segonzac C."/>
            <person name="Sohn K.H."/>
        </authorList>
    </citation>
    <scope>NUCLEOTIDE SEQUENCE [LARGE SCALE GENOMIC DNA]</scope>
    <source>
        <strain evidence="2 3">PRI2</strain>
    </source>
</reference>
<name>A0A4Z1PED3_9PEZI</name>
<comment type="caution">
    <text evidence="2">The sequence shown here is derived from an EMBL/GenBank/DDBJ whole genome shotgun (WGS) entry which is preliminary data.</text>
</comment>
<feature type="region of interest" description="Disordered" evidence="1">
    <location>
        <begin position="343"/>
        <end position="365"/>
    </location>
</feature>
<dbReference type="EMBL" id="SNSC02000011">
    <property type="protein sequence ID" value="TID20226.1"/>
    <property type="molecule type" value="Genomic_DNA"/>
</dbReference>
<keyword evidence="3" id="KW-1185">Reference proteome</keyword>
<accession>A0A4Z1PED3</accession>
<feature type="compositionally biased region" description="Basic and acidic residues" evidence="1">
    <location>
        <begin position="212"/>
        <end position="225"/>
    </location>
</feature>
<proteinExistence type="predicted"/>
<dbReference type="OrthoDB" id="3934229at2759"/>
<feature type="compositionally biased region" description="Basic and acidic residues" evidence="1">
    <location>
        <begin position="263"/>
        <end position="277"/>
    </location>
</feature>
<dbReference type="Proteomes" id="UP000298493">
    <property type="component" value="Unassembled WGS sequence"/>
</dbReference>
<feature type="compositionally biased region" description="Polar residues" evidence="1">
    <location>
        <begin position="110"/>
        <end position="123"/>
    </location>
</feature>
<evidence type="ECO:0000256" key="1">
    <source>
        <dbReference type="SAM" id="MobiDB-lite"/>
    </source>
</evidence>
<evidence type="ECO:0000313" key="3">
    <source>
        <dbReference type="Proteomes" id="UP000298493"/>
    </source>
</evidence>
<organism evidence="2 3">
    <name type="scientific">Venturia nashicola</name>
    <dbReference type="NCBI Taxonomy" id="86259"/>
    <lineage>
        <taxon>Eukaryota</taxon>
        <taxon>Fungi</taxon>
        <taxon>Dikarya</taxon>
        <taxon>Ascomycota</taxon>
        <taxon>Pezizomycotina</taxon>
        <taxon>Dothideomycetes</taxon>
        <taxon>Pleosporomycetidae</taxon>
        <taxon>Venturiales</taxon>
        <taxon>Venturiaceae</taxon>
        <taxon>Venturia</taxon>
    </lineage>
</organism>
<evidence type="ECO:0000313" key="2">
    <source>
        <dbReference type="EMBL" id="TID20226.1"/>
    </source>
</evidence>